<dbReference type="PANTHER" id="PTHR45626:SF50">
    <property type="entry name" value="TRANSCRIPTION TERMINATION FACTOR 2"/>
    <property type="match status" value="1"/>
</dbReference>
<dbReference type="RefSeq" id="XP_029341313.1">
    <property type="nucleotide sequence ID" value="XM_029485453.1"/>
</dbReference>
<dbReference type="SUPFAM" id="SSF52540">
    <property type="entry name" value="P-loop containing nucleoside triphosphate hydrolases"/>
    <property type="match status" value="2"/>
</dbReference>
<keyword evidence="3" id="KW-0067">ATP-binding</keyword>
<keyword evidence="2" id="KW-0378">Hydrolase</keyword>
<evidence type="ECO:0000256" key="4">
    <source>
        <dbReference type="SAM" id="MobiDB-lite"/>
    </source>
</evidence>
<feature type="domain" description="Helicase ATP-binding" evidence="5">
    <location>
        <begin position="219"/>
        <end position="403"/>
    </location>
</feature>
<sequence>MNPDTDYKLESVNLNNTITSCCVISSFNNSDNINNIQSNDLCIDQGKFNEDQNLEDSIKSHYQNNKNKSISGYNTHQNIKKSRKSYRDNASESSMKTTGNCSIPKFNNEEIPKMNTVQSNSSNIDQNVNESAISPFIPKSLAKSSNLKSALAKKAAARDMDDKALSTYITQQTMISDVLEVLHKSLETCPSSGTLMEDPDGLVVPLMPHQKHAIAWLIWRESQEPYGGILADDMGLGKTLSMISLILKLKEKQQDSLLPAVSIDNRRNDVIIGGTLIICPVSLINQWKTEVKTKIKPGLLQVSQYYGINRSFSALELAKNDLVITSYRVVMWDHKIRRNTSPLYKIKWNRIILDEGHNIRNHKAKTSVAVCNIKSLNRWVITGTPIHNKEADFFTLLKFLRCKPFDDWSVWERWIGNNDDAGKHTLFLLVKTLMLRRTKSELTQFTTFSLPIKEIYTIEIELSKEERHAYEKLLQFSSNLFATYLNERAAKEKKIDPSIKVQHKIQYFQEQNQDTDEVFKDHPEFLESFKQFNNIEDIQTYHILVLLLRLRQICCHPLLIKGPITEENDMESILDDDSDVTNNDSYNENTDIDIFPNNNDLSDLMSCLTLEDEPVKKKHVNDSNIFQKSWISTKVEYSH</sequence>
<dbReference type="GO" id="GO:0016787">
    <property type="term" value="F:hydrolase activity"/>
    <property type="evidence" value="ECO:0007669"/>
    <property type="project" value="UniProtKB-KW"/>
</dbReference>
<dbReference type="Proteomes" id="UP000007819">
    <property type="component" value="Chromosome X"/>
</dbReference>
<name>A0A8R2JL50_ACYPI</name>
<evidence type="ECO:0000256" key="3">
    <source>
        <dbReference type="ARBA" id="ARBA00022840"/>
    </source>
</evidence>
<evidence type="ECO:0000313" key="6">
    <source>
        <dbReference type="EnsemblMetazoa" id="XP_029341313.1"/>
    </source>
</evidence>
<reference evidence="6" key="2">
    <citation type="submission" date="2022-06" db="UniProtKB">
        <authorList>
            <consortium name="EnsemblMetazoa"/>
        </authorList>
    </citation>
    <scope>IDENTIFICATION</scope>
</reference>
<dbReference type="PROSITE" id="PS51192">
    <property type="entry name" value="HELICASE_ATP_BIND_1"/>
    <property type="match status" value="1"/>
</dbReference>
<feature type="region of interest" description="Disordered" evidence="4">
    <location>
        <begin position="63"/>
        <end position="106"/>
    </location>
</feature>
<dbReference type="InterPro" id="IPR000330">
    <property type="entry name" value="SNF2_N"/>
</dbReference>
<dbReference type="GO" id="GO:0005634">
    <property type="term" value="C:nucleus"/>
    <property type="evidence" value="ECO:0007669"/>
    <property type="project" value="TreeGrafter"/>
</dbReference>
<dbReference type="InterPro" id="IPR038718">
    <property type="entry name" value="SNF2-like_sf"/>
</dbReference>
<dbReference type="InterPro" id="IPR050628">
    <property type="entry name" value="SNF2_RAD54_helicase_TF"/>
</dbReference>
<dbReference type="InterPro" id="IPR014001">
    <property type="entry name" value="Helicase_ATP-bd"/>
</dbReference>
<accession>A0A8R2JL50</accession>
<dbReference type="GO" id="GO:0005524">
    <property type="term" value="F:ATP binding"/>
    <property type="evidence" value="ECO:0007669"/>
    <property type="project" value="UniProtKB-KW"/>
</dbReference>
<evidence type="ECO:0000313" key="7">
    <source>
        <dbReference type="Proteomes" id="UP000007819"/>
    </source>
</evidence>
<evidence type="ECO:0000256" key="1">
    <source>
        <dbReference type="ARBA" id="ARBA00022741"/>
    </source>
</evidence>
<reference evidence="7" key="1">
    <citation type="submission" date="2010-06" db="EMBL/GenBank/DDBJ databases">
        <authorList>
            <person name="Jiang H."/>
            <person name="Abraham K."/>
            <person name="Ali S."/>
            <person name="Alsbrooks S.L."/>
            <person name="Anim B.N."/>
            <person name="Anosike U.S."/>
            <person name="Attaway T."/>
            <person name="Bandaranaike D.P."/>
            <person name="Battles P.K."/>
            <person name="Bell S.N."/>
            <person name="Bell A.V."/>
            <person name="Beltran B."/>
            <person name="Bickham C."/>
            <person name="Bustamante Y."/>
            <person name="Caleb T."/>
            <person name="Canada A."/>
            <person name="Cardenas V."/>
            <person name="Carter K."/>
            <person name="Chacko J."/>
            <person name="Chandrabose M.N."/>
            <person name="Chavez D."/>
            <person name="Chavez A."/>
            <person name="Chen L."/>
            <person name="Chu H.-S."/>
            <person name="Claassen K.J."/>
            <person name="Cockrell R."/>
            <person name="Collins M."/>
            <person name="Cooper J.A."/>
            <person name="Cree A."/>
            <person name="Curry S.M."/>
            <person name="Da Y."/>
            <person name="Dao M.D."/>
            <person name="Das B."/>
            <person name="Davila M.-L."/>
            <person name="Davy-Carroll L."/>
            <person name="Denson S."/>
            <person name="Dinh H."/>
            <person name="Ebong V.E."/>
            <person name="Edwards J.R."/>
            <person name="Egan A."/>
            <person name="El-Daye J."/>
            <person name="Escobedo L."/>
            <person name="Fernandez S."/>
            <person name="Fernando P.R."/>
            <person name="Flagg N."/>
            <person name="Forbes L.D."/>
            <person name="Fowler R.G."/>
            <person name="Fu Q."/>
            <person name="Gabisi R.A."/>
            <person name="Ganer J."/>
            <person name="Garbino Pronczuk A."/>
            <person name="Garcia R.M."/>
            <person name="Garner T."/>
            <person name="Garrett T.E."/>
            <person name="Gonzalez D.A."/>
            <person name="Hamid H."/>
            <person name="Hawkins E.S."/>
            <person name="Hirani K."/>
            <person name="Hogues M.E."/>
            <person name="Hollins B."/>
            <person name="Hsiao C.-H."/>
            <person name="Jabil R."/>
            <person name="James M.L."/>
            <person name="Jhangiani S.N."/>
            <person name="Johnson B."/>
            <person name="Johnson Q."/>
            <person name="Joshi V."/>
            <person name="Kalu J.B."/>
            <person name="Kam C."/>
            <person name="Kashfia A."/>
            <person name="Keebler J."/>
            <person name="Kisamo H."/>
            <person name="Kovar C.L."/>
            <person name="Lago L.A."/>
            <person name="Lai C.-Y."/>
            <person name="Laidlaw J."/>
            <person name="Lara F."/>
            <person name="Le T.-K."/>
            <person name="Lee S.L."/>
            <person name="Legall F.H."/>
            <person name="Lemon S.J."/>
            <person name="Lewis L.R."/>
            <person name="Li B."/>
            <person name="Liu Y."/>
            <person name="Liu Y.-S."/>
            <person name="Lopez J."/>
            <person name="Lozado R.J."/>
            <person name="Lu J."/>
            <person name="Madu R.C."/>
            <person name="Maheshwari M."/>
            <person name="Maheshwari R."/>
            <person name="Malloy K."/>
            <person name="Martinez E."/>
            <person name="Mathew T."/>
            <person name="Mercado I.C."/>
            <person name="Mercado C."/>
            <person name="Meyer B."/>
            <person name="Montgomery K."/>
            <person name="Morgan M.B."/>
            <person name="Munidasa M."/>
            <person name="Nazareth L.V."/>
            <person name="Nelson J."/>
            <person name="Ng B.M."/>
            <person name="Nguyen N.B."/>
            <person name="Nguyen P.Q."/>
            <person name="Nguyen T."/>
            <person name="Obregon M."/>
            <person name="Okwuonu G.O."/>
            <person name="Onwere C.G."/>
            <person name="Orozco G."/>
            <person name="Parra A."/>
            <person name="Patel S."/>
            <person name="Patil S."/>
            <person name="Perez A."/>
            <person name="Perez Y."/>
            <person name="Pham C."/>
            <person name="Primus E.L."/>
            <person name="Pu L.-L."/>
            <person name="Puazo M."/>
            <person name="Qin X."/>
            <person name="Quiroz J.B."/>
            <person name="Reese J."/>
            <person name="Richards S."/>
            <person name="Rives C.M."/>
            <person name="Robberts R."/>
            <person name="Ruiz S.J."/>
            <person name="Ruiz M.J."/>
            <person name="Santibanez J."/>
            <person name="Schneider B.W."/>
            <person name="Sisson I."/>
            <person name="Smith M."/>
            <person name="Sodergren E."/>
            <person name="Song X.-Z."/>
            <person name="Song B.B."/>
            <person name="Summersgill H."/>
            <person name="Thelus R."/>
            <person name="Thornton R.D."/>
            <person name="Trejos Z.Y."/>
            <person name="Usmani K."/>
            <person name="Vattathil S."/>
            <person name="Villasana D."/>
            <person name="Walker D.L."/>
            <person name="Wang S."/>
            <person name="Wang K."/>
            <person name="White C.S."/>
            <person name="Williams A.C."/>
            <person name="Williamson J."/>
            <person name="Wilson K."/>
            <person name="Woghiren I.O."/>
            <person name="Woodworth J.R."/>
            <person name="Worley K.C."/>
            <person name="Wright R.A."/>
            <person name="Wu W."/>
            <person name="Young L."/>
            <person name="Zhang L."/>
            <person name="Zhang J."/>
            <person name="Zhu Y."/>
            <person name="Muzny D.M."/>
            <person name="Weinstock G."/>
            <person name="Gibbs R.A."/>
        </authorList>
    </citation>
    <scope>NUCLEOTIDE SEQUENCE [LARGE SCALE GENOMIC DNA]</scope>
    <source>
        <strain evidence="7">LSR1</strain>
    </source>
</reference>
<dbReference type="GeneID" id="100159194"/>
<dbReference type="Pfam" id="PF00176">
    <property type="entry name" value="SNF2-rel_dom"/>
    <property type="match status" value="1"/>
</dbReference>
<dbReference type="GO" id="GO:0006281">
    <property type="term" value="P:DNA repair"/>
    <property type="evidence" value="ECO:0007669"/>
    <property type="project" value="TreeGrafter"/>
</dbReference>
<feature type="compositionally biased region" description="Polar residues" evidence="4">
    <location>
        <begin position="63"/>
        <end position="77"/>
    </location>
</feature>
<dbReference type="PANTHER" id="PTHR45626">
    <property type="entry name" value="TRANSCRIPTION TERMINATION FACTOR 2-RELATED"/>
    <property type="match status" value="1"/>
</dbReference>
<dbReference type="InterPro" id="IPR027417">
    <property type="entry name" value="P-loop_NTPase"/>
</dbReference>
<organism evidence="6 7">
    <name type="scientific">Acyrthosiphon pisum</name>
    <name type="common">Pea aphid</name>
    <dbReference type="NCBI Taxonomy" id="7029"/>
    <lineage>
        <taxon>Eukaryota</taxon>
        <taxon>Metazoa</taxon>
        <taxon>Ecdysozoa</taxon>
        <taxon>Arthropoda</taxon>
        <taxon>Hexapoda</taxon>
        <taxon>Insecta</taxon>
        <taxon>Pterygota</taxon>
        <taxon>Neoptera</taxon>
        <taxon>Paraneoptera</taxon>
        <taxon>Hemiptera</taxon>
        <taxon>Sternorrhyncha</taxon>
        <taxon>Aphidomorpha</taxon>
        <taxon>Aphidoidea</taxon>
        <taxon>Aphididae</taxon>
        <taxon>Macrosiphini</taxon>
        <taxon>Acyrthosiphon</taxon>
    </lineage>
</organism>
<dbReference type="OrthoDB" id="423559at2759"/>
<feature type="compositionally biased region" description="Polar residues" evidence="4">
    <location>
        <begin position="91"/>
        <end position="101"/>
    </location>
</feature>
<keyword evidence="7" id="KW-1185">Reference proteome</keyword>
<proteinExistence type="predicted"/>
<evidence type="ECO:0000259" key="5">
    <source>
        <dbReference type="PROSITE" id="PS51192"/>
    </source>
</evidence>
<dbReference type="Gene3D" id="3.40.50.10810">
    <property type="entry name" value="Tandem AAA-ATPase domain"/>
    <property type="match status" value="1"/>
</dbReference>
<evidence type="ECO:0000256" key="2">
    <source>
        <dbReference type="ARBA" id="ARBA00022801"/>
    </source>
</evidence>
<dbReference type="KEGG" id="api:100159194"/>
<dbReference type="AlphaFoldDB" id="A0A8R2JL50"/>
<dbReference type="SMART" id="SM00487">
    <property type="entry name" value="DEXDc"/>
    <property type="match status" value="1"/>
</dbReference>
<keyword evidence="1" id="KW-0547">Nucleotide-binding</keyword>
<dbReference type="GO" id="GO:0008094">
    <property type="term" value="F:ATP-dependent activity, acting on DNA"/>
    <property type="evidence" value="ECO:0007669"/>
    <property type="project" value="TreeGrafter"/>
</dbReference>
<dbReference type="EnsemblMetazoa" id="XM_029485453.1">
    <property type="protein sequence ID" value="XP_029341313.1"/>
    <property type="gene ID" value="LOC100159194"/>
</dbReference>
<protein>
    <recommendedName>
        <fullName evidence="5">Helicase ATP-binding domain-containing protein</fullName>
    </recommendedName>
</protein>